<dbReference type="SUPFAM" id="SSF55729">
    <property type="entry name" value="Acyl-CoA N-acyltransferases (Nat)"/>
    <property type="match status" value="1"/>
</dbReference>
<dbReference type="CDD" id="cd04301">
    <property type="entry name" value="NAT_SF"/>
    <property type="match status" value="1"/>
</dbReference>
<gene>
    <name evidence="2" type="ORF">ISN74_18130</name>
</gene>
<dbReference type="Pfam" id="PF00583">
    <property type="entry name" value="Acetyltransf_1"/>
    <property type="match status" value="1"/>
</dbReference>
<protein>
    <submittedName>
        <fullName evidence="2">GNAT family N-acetyltransferase</fullName>
    </submittedName>
</protein>
<dbReference type="PROSITE" id="PS51186">
    <property type="entry name" value="GNAT"/>
    <property type="match status" value="1"/>
</dbReference>
<accession>A0ABX7GSB3</accession>
<sequence length="151" mass="16522">MDSPHIVLTDTPETSELAAIRRGLDAFNLAASGIDDQRPIALLVKDPATQEVLGGLNGRTSRGVLFVDVFFLPESMRGHGLGSKLLQMAEEEGRRRGCRIGLLHTNDFQAPAFYTKHGWREYGNFPSDPPGSRRIFFTKDLTASSSESSSA</sequence>
<dbReference type="RefSeq" id="WP_188800572.1">
    <property type="nucleotide sequence ID" value="NZ_BMIZ01000002.1"/>
</dbReference>
<organism evidence="2 3">
    <name type="scientific">Dyella caseinilytica</name>
    <dbReference type="NCBI Taxonomy" id="1849581"/>
    <lineage>
        <taxon>Bacteria</taxon>
        <taxon>Pseudomonadati</taxon>
        <taxon>Pseudomonadota</taxon>
        <taxon>Gammaproteobacteria</taxon>
        <taxon>Lysobacterales</taxon>
        <taxon>Rhodanobacteraceae</taxon>
        <taxon>Dyella</taxon>
    </lineage>
</organism>
<dbReference type="EMBL" id="CP064030">
    <property type="protein sequence ID" value="QRN53321.1"/>
    <property type="molecule type" value="Genomic_DNA"/>
</dbReference>
<proteinExistence type="predicted"/>
<reference evidence="2 3" key="1">
    <citation type="submission" date="2020-10" db="EMBL/GenBank/DDBJ databases">
        <title>Phylogeny of dyella-like bacteria.</title>
        <authorList>
            <person name="Fu J."/>
        </authorList>
    </citation>
    <scope>NUCLEOTIDE SEQUENCE [LARGE SCALE GENOMIC DNA]</scope>
    <source>
        <strain evidence="2 3">DHOB09</strain>
    </source>
</reference>
<dbReference type="Proteomes" id="UP000663181">
    <property type="component" value="Chromosome"/>
</dbReference>
<evidence type="ECO:0000259" key="1">
    <source>
        <dbReference type="PROSITE" id="PS51186"/>
    </source>
</evidence>
<name>A0ABX7GSB3_9GAMM</name>
<feature type="domain" description="N-acetyltransferase" evidence="1">
    <location>
        <begin position="1"/>
        <end position="142"/>
    </location>
</feature>
<dbReference type="InterPro" id="IPR000182">
    <property type="entry name" value="GNAT_dom"/>
</dbReference>
<dbReference type="InterPro" id="IPR016181">
    <property type="entry name" value="Acyl_CoA_acyltransferase"/>
</dbReference>
<evidence type="ECO:0000313" key="3">
    <source>
        <dbReference type="Proteomes" id="UP000663181"/>
    </source>
</evidence>
<evidence type="ECO:0000313" key="2">
    <source>
        <dbReference type="EMBL" id="QRN53321.1"/>
    </source>
</evidence>
<keyword evidence="3" id="KW-1185">Reference proteome</keyword>
<dbReference type="Gene3D" id="3.40.630.30">
    <property type="match status" value="1"/>
</dbReference>